<feature type="non-terminal residue" evidence="2">
    <location>
        <position position="81"/>
    </location>
</feature>
<name>A0A1A8LTL9_9TELE</name>
<feature type="compositionally biased region" description="Basic residues" evidence="1">
    <location>
        <begin position="27"/>
        <end position="39"/>
    </location>
</feature>
<reference evidence="2" key="2">
    <citation type="submission" date="2016-06" db="EMBL/GenBank/DDBJ databases">
        <title>The genome of a short-lived fish provides insights into sex chromosome evolution and the genetic control of aging.</title>
        <authorList>
            <person name="Reichwald K."/>
            <person name="Felder M."/>
            <person name="Petzold A."/>
            <person name="Koch P."/>
            <person name="Groth M."/>
            <person name="Platzer M."/>
        </authorList>
    </citation>
    <scope>NUCLEOTIDE SEQUENCE</scope>
    <source>
        <tissue evidence="2">Brain</tissue>
    </source>
</reference>
<reference evidence="2" key="1">
    <citation type="submission" date="2016-05" db="EMBL/GenBank/DDBJ databases">
        <authorList>
            <person name="Lavstsen T."/>
            <person name="Jespersen J.S."/>
        </authorList>
    </citation>
    <scope>NUCLEOTIDE SEQUENCE</scope>
    <source>
        <tissue evidence="2">Brain</tissue>
    </source>
</reference>
<feature type="non-terminal residue" evidence="2">
    <location>
        <position position="1"/>
    </location>
</feature>
<dbReference type="AlphaFoldDB" id="A0A1A8LTL9"/>
<organism evidence="2">
    <name type="scientific">Nothobranchius pienaari</name>
    <dbReference type="NCBI Taxonomy" id="704102"/>
    <lineage>
        <taxon>Eukaryota</taxon>
        <taxon>Metazoa</taxon>
        <taxon>Chordata</taxon>
        <taxon>Craniata</taxon>
        <taxon>Vertebrata</taxon>
        <taxon>Euteleostomi</taxon>
        <taxon>Actinopterygii</taxon>
        <taxon>Neopterygii</taxon>
        <taxon>Teleostei</taxon>
        <taxon>Neoteleostei</taxon>
        <taxon>Acanthomorphata</taxon>
        <taxon>Ovalentaria</taxon>
        <taxon>Atherinomorphae</taxon>
        <taxon>Cyprinodontiformes</taxon>
        <taxon>Nothobranchiidae</taxon>
        <taxon>Nothobranchius</taxon>
    </lineage>
</organism>
<proteinExistence type="predicted"/>
<feature type="region of interest" description="Disordered" evidence="1">
    <location>
        <begin position="1"/>
        <end position="54"/>
    </location>
</feature>
<sequence length="81" mass="9261">TPKHFTLQGIIQPFTHSYTNGDELQRSHSRPGAHRQRPGRRADATGPSDHQQRSRWVACLAHEHNSRVLWSEPESNLQPSD</sequence>
<evidence type="ECO:0000313" key="2">
    <source>
        <dbReference type="EMBL" id="SBR48155.1"/>
    </source>
</evidence>
<evidence type="ECO:0000256" key="1">
    <source>
        <dbReference type="SAM" id="MobiDB-lite"/>
    </source>
</evidence>
<protein>
    <submittedName>
        <fullName evidence="2">Uncharacterized protein</fullName>
    </submittedName>
</protein>
<accession>A0A1A8LTL9</accession>
<dbReference type="EMBL" id="HAEF01009260">
    <property type="protein sequence ID" value="SBR48155.1"/>
    <property type="molecule type" value="Transcribed_RNA"/>
</dbReference>
<gene>
    <name evidence="2" type="primary">Nfu_g_1_013803</name>
</gene>